<dbReference type="AlphaFoldDB" id="I9TBX1"/>
<reference evidence="1 2" key="1">
    <citation type="submission" date="2012-02" db="EMBL/GenBank/DDBJ databases">
        <title>The Genome Sequence of Bacteroides salyersiae CL02T12C01.</title>
        <authorList>
            <consortium name="The Broad Institute Genome Sequencing Platform"/>
            <person name="Earl A."/>
            <person name="Ward D."/>
            <person name="Feldgarden M."/>
            <person name="Gevers D."/>
            <person name="Zitomersky N.L."/>
            <person name="Coyne M.J."/>
            <person name="Comstock L.E."/>
            <person name="Young S.K."/>
            <person name="Zeng Q."/>
            <person name="Gargeya S."/>
            <person name="Fitzgerald M."/>
            <person name="Haas B."/>
            <person name="Abouelleil A."/>
            <person name="Alvarado L."/>
            <person name="Arachchi H.M."/>
            <person name="Berlin A."/>
            <person name="Chapman S.B."/>
            <person name="Gearin G."/>
            <person name="Goldberg J."/>
            <person name="Griggs A."/>
            <person name="Gujja S."/>
            <person name="Hansen M."/>
            <person name="Heiman D."/>
            <person name="Howarth C."/>
            <person name="Larimer J."/>
            <person name="Lui A."/>
            <person name="MacDonald P.J.P."/>
            <person name="McCowen C."/>
            <person name="Montmayeur A."/>
            <person name="Murphy C."/>
            <person name="Neiman D."/>
            <person name="Pearson M."/>
            <person name="Priest M."/>
            <person name="Roberts A."/>
            <person name="Saif S."/>
            <person name="Shea T."/>
            <person name="Sisk P."/>
            <person name="Stolte C."/>
            <person name="Sykes S."/>
            <person name="Wortman J."/>
            <person name="Nusbaum C."/>
            <person name="Birren B."/>
        </authorList>
    </citation>
    <scope>NUCLEOTIDE SEQUENCE [LARGE SCALE GENOMIC DNA]</scope>
    <source>
        <strain evidence="1 2">CL02T12C01</strain>
    </source>
</reference>
<dbReference type="HOGENOM" id="CLU_437873_0_0_10"/>
<dbReference type="EMBL" id="AGXV01000021">
    <property type="protein sequence ID" value="EIY66373.1"/>
    <property type="molecule type" value="Genomic_DNA"/>
</dbReference>
<gene>
    <name evidence="1" type="ORF">HMPREF1071_01731</name>
</gene>
<proteinExistence type="predicted"/>
<comment type="caution">
    <text evidence="1">The sequence shown here is derived from an EMBL/GenBank/DDBJ whole genome shotgun (WGS) entry which is preliminary data.</text>
</comment>
<dbReference type="RefSeq" id="WP_005928291.1">
    <property type="nucleotide sequence ID" value="NZ_JH724307.1"/>
</dbReference>
<evidence type="ECO:0000313" key="2">
    <source>
        <dbReference type="Proteomes" id="UP000005150"/>
    </source>
</evidence>
<name>I9TBX1_9BACE</name>
<accession>I9TBX1</accession>
<evidence type="ECO:0000313" key="1">
    <source>
        <dbReference type="EMBL" id="EIY66373.1"/>
    </source>
</evidence>
<dbReference type="PROSITE" id="PS51257">
    <property type="entry name" value="PROKAR_LIPOPROTEIN"/>
    <property type="match status" value="1"/>
</dbReference>
<dbReference type="Proteomes" id="UP000005150">
    <property type="component" value="Unassembled WGS sequence"/>
</dbReference>
<sequence>MKLYRNIIFFLIAILCMGVFVGCNEDETLDGASEVYITLNPMDITLRVGDTIKISAVVTNLSGNRIETPITWTVLDEDVAKVLGDTAIVCVTGAQGKETKLKAELVNGKYALTNVTVTTNLPEGITPIDESGAIISSKHSYNITHDSVLFAVSPKELLEDFEPQYTIEGLEPFRIPMTVYKDKGLVAVHYSAPRAAGEGKITVSIGDGSSAKTASCTVVSAPKLLATFYGEKFAEMPYLGTRPDRSVLPQWFAYTNESSMDINSEMTIRVAINTESGALEDIEAAYSSYHWEAISGSAVVISEKYEEFVENQGFDAVLTVRAGIEEGEAEFHCITSDTVLVATFSVQDYKNRYPVDKITVSHESIKMPVGDFIMFTTGVEPIASYAYHKPVVVAENPNIIEVGEYDGNLIILKGLEIGETKLILTSNGKQLEVPVTITEGIKSVLWEKGNQRVLFAGQSVQWGVDARTTSDGPNPYEVKWISSDTSILKAAQVDKDNTKGIITAVTSGTATIIAEVANVRSDDVSVKVIDLPADQTYTSSNTDYDNTIVIPAENERDLLVYVALISGQKLTITLTGAYSGGSYDGTYQVSSYPASVNIDEAEAPVTSGYVTLASDNDGNVLISFDLIVSVTSDKTFTLKADNVVGLQ</sequence>
<evidence type="ECO:0008006" key="3">
    <source>
        <dbReference type="Google" id="ProtNLM"/>
    </source>
</evidence>
<dbReference type="OrthoDB" id="1099793at2"/>
<protein>
    <recommendedName>
        <fullName evidence="3">BIG2 domain-containing protein</fullName>
    </recommendedName>
</protein>
<keyword evidence="2" id="KW-1185">Reference proteome</keyword>
<organism evidence="1 2">
    <name type="scientific">Bacteroides salyersiae CL02T12C01</name>
    <dbReference type="NCBI Taxonomy" id="997887"/>
    <lineage>
        <taxon>Bacteria</taxon>
        <taxon>Pseudomonadati</taxon>
        <taxon>Bacteroidota</taxon>
        <taxon>Bacteroidia</taxon>
        <taxon>Bacteroidales</taxon>
        <taxon>Bacteroidaceae</taxon>
        <taxon>Bacteroides</taxon>
    </lineage>
</organism>
<dbReference type="Gene3D" id="2.60.40.1080">
    <property type="match status" value="2"/>
</dbReference>
<dbReference type="PATRIC" id="fig|997887.3.peg.1814"/>